<evidence type="ECO:0000256" key="1">
    <source>
        <dbReference type="ARBA" id="ARBA00022801"/>
    </source>
</evidence>
<dbReference type="SUPFAM" id="SSF53474">
    <property type="entry name" value="alpha/beta-Hydrolases"/>
    <property type="match status" value="1"/>
</dbReference>
<dbReference type="Pfam" id="PF00561">
    <property type="entry name" value="Abhydrolase_1"/>
    <property type="match status" value="1"/>
</dbReference>
<dbReference type="EMBL" id="JACCFM010000001">
    <property type="protein sequence ID" value="NYJ21230.1"/>
    <property type="molecule type" value="Genomic_DNA"/>
</dbReference>
<sequence>MPHLDVPDASLYYETDGHISAPALLLIHAGVAHLRMWDPLIEALAANHFVIRYDTRGYGQTSASNAEFSNRADALAVLDHLGVARATVIGCSRGGSIAIDIAVENPERVAGLVTIGSGPSGFPDVALTDAEETGFRELGLLFEAQDWHRLCRAEVELWDFGPRRRQADLDPEFVRLAYELHRMNAAHRAERPAPTPLKPPAYGRVATLTVPALVTVGECDLSPALAEYEYLVTTIPGADGHVFPRTAHLPSVESPDEFLRVLMGWLLEADARLSRIV</sequence>
<comment type="caution">
    <text evidence="3">The sequence shown here is derived from an EMBL/GenBank/DDBJ whole genome shotgun (WGS) entry which is preliminary data.</text>
</comment>
<dbReference type="Gene3D" id="3.40.50.1820">
    <property type="entry name" value="alpha/beta hydrolase"/>
    <property type="match status" value="1"/>
</dbReference>
<gene>
    <name evidence="3" type="ORF">HNR05_003021</name>
</gene>
<keyword evidence="1" id="KW-0378">Hydrolase</keyword>
<evidence type="ECO:0000313" key="3">
    <source>
        <dbReference type="EMBL" id="NYJ21230.1"/>
    </source>
</evidence>
<proteinExistence type="predicted"/>
<reference evidence="3 4" key="1">
    <citation type="submission" date="2020-07" db="EMBL/GenBank/DDBJ databases">
        <title>Sequencing the genomes of 1000 actinobacteria strains.</title>
        <authorList>
            <person name="Klenk H.-P."/>
        </authorList>
    </citation>
    <scope>NUCLEOTIDE SEQUENCE [LARGE SCALE GENOMIC DNA]</scope>
    <source>
        <strain evidence="3 4">LI1</strain>
    </source>
</reference>
<keyword evidence="4" id="KW-1185">Reference proteome</keyword>
<protein>
    <submittedName>
        <fullName evidence="3">Pimeloyl-ACP methyl ester carboxylesterase</fullName>
    </submittedName>
</protein>
<evidence type="ECO:0000313" key="4">
    <source>
        <dbReference type="Proteomes" id="UP000537260"/>
    </source>
</evidence>
<dbReference type="AlphaFoldDB" id="A0A7Z0J783"/>
<accession>A0A7Z0J783</accession>
<feature type="domain" description="AB hydrolase-1" evidence="2">
    <location>
        <begin position="22"/>
        <end position="123"/>
    </location>
</feature>
<dbReference type="Proteomes" id="UP000537260">
    <property type="component" value="Unassembled WGS sequence"/>
</dbReference>
<dbReference type="InterPro" id="IPR050266">
    <property type="entry name" value="AB_hydrolase_sf"/>
</dbReference>
<name>A0A7Z0J783_9MICO</name>
<dbReference type="RefSeq" id="WP_179579862.1">
    <property type="nucleotide sequence ID" value="NZ_JACCFM010000001.1"/>
</dbReference>
<dbReference type="GO" id="GO:0016787">
    <property type="term" value="F:hydrolase activity"/>
    <property type="evidence" value="ECO:0007669"/>
    <property type="project" value="UniProtKB-KW"/>
</dbReference>
<dbReference type="InterPro" id="IPR029058">
    <property type="entry name" value="AB_hydrolase_fold"/>
</dbReference>
<dbReference type="GO" id="GO:0016020">
    <property type="term" value="C:membrane"/>
    <property type="evidence" value="ECO:0007669"/>
    <property type="project" value="TreeGrafter"/>
</dbReference>
<dbReference type="PANTHER" id="PTHR43798:SF31">
    <property type="entry name" value="AB HYDROLASE SUPERFAMILY PROTEIN YCLE"/>
    <property type="match status" value="1"/>
</dbReference>
<dbReference type="PANTHER" id="PTHR43798">
    <property type="entry name" value="MONOACYLGLYCEROL LIPASE"/>
    <property type="match status" value="1"/>
</dbReference>
<evidence type="ECO:0000259" key="2">
    <source>
        <dbReference type="Pfam" id="PF00561"/>
    </source>
</evidence>
<dbReference type="PRINTS" id="PR00412">
    <property type="entry name" value="EPOXHYDRLASE"/>
</dbReference>
<dbReference type="InterPro" id="IPR000639">
    <property type="entry name" value="Epox_hydrolase-like"/>
</dbReference>
<organism evidence="3 4">
    <name type="scientific">Glaciibacter psychrotolerans</name>
    <dbReference type="NCBI Taxonomy" id="670054"/>
    <lineage>
        <taxon>Bacteria</taxon>
        <taxon>Bacillati</taxon>
        <taxon>Actinomycetota</taxon>
        <taxon>Actinomycetes</taxon>
        <taxon>Micrococcales</taxon>
        <taxon>Microbacteriaceae</taxon>
        <taxon>Glaciibacter</taxon>
    </lineage>
</organism>
<dbReference type="InterPro" id="IPR000073">
    <property type="entry name" value="AB_hydrolase_1"/>
</dbReference>
<dbReference type="PRINTS" id="PR00111">
    <property type="entry name" value="ABHYDROLASE"/>
</dbReference>